<name>A0ABS0L9U0_9CORY</name>
<proteinExistence type="predicted"/>
<dbReference type="InterPro" id="IPR027417">
    <property type="entry name" value="P-loop_NTPase"/>
</dbReference>
<organism evidence="2 3">
    <name type="scientific">Corynebacterium belfantii</name>
    <dbReference type="NCBI Taxonomy" id="2014537"/>
    <lineage>
        <taxon>Bacteria</taxon>
        <taxon>Bacillati</taxon>
        <taxon>Actinomycetota</taxon>
        <taxon>Actinomycetes</taxon>
        <taxon>Mycobacteriales</taxon>
        <taxon>Corynebacteriaceae</taxon>
        <taxon>Corynebacterium</taxon>
    </lineage>
</organism>
<keyword evidence="3" id="KW-1185">Reference proteome</keyword>
<evidence type="ECO:0000259" key="1">
    <source>
        <dbReference type="Pfam" id="PF08751"/>
    </source>
</evidence>
<dbReference type="Proteomes" id="UP000615580">
    <property type="component" value="Unassembled WGS sequence"/>
</dbReference>
<dbReference type="InterPro" id="IPR014862">
    <property type="entry name" value="TrwC"/>
</dbReference>
<reference evidence="2 3" key="1">
    <citation type="journal article" date="2020" name="J. Clin. Microbiol.">
        <title>Assessing the Genetic Diversity of Austrian Corynebacterium diphtheriae Clinical Isolates, 2011-2019.</title>
        <authorList>
            <person name="Schaeffer J."/>
            <person name="Huhulescu S."/>
            <person name="Stoeger A."/>
            <person name="Allerberger F."/>
            <person name="Ruppitsch W."/>
        </authorList>
    </citation>
    <scope>NUCLEOTIDE SEQUENCE [LARGE SCALE GENOMIC DNA]</scope>
    <source>
        <strain evidence="2 3">04-17</strain>
    </source>
</reference>
<dbReference type="InterPro" id="IPR050534">
    <property type="entry name" value="Coronavir_polyprotein_1ab"/>
</dbReference>
<feature type="domain" description="TrwC relaxase" evidence="1">
    <location>
        <begin position="10"/>
        <end position="404"/>
    </location>
</feature>
<evidence type="ECO:0000313" key="2">
    <source>
        <dbReference type="EMBL" id="MBG9353421.1"/>
    </source>
</evidence>
<evidence type="ECO:0000313" key="3">
    <source>
        <dbReference type="Proteomes" id="UP000615580"/>
    </source>
</evidence>
<protein>
    <submittedName>
        <fullName evidence="2">Relaxase domain-containing protein</fullName>
    </submittedName>
</protein>
<dbReference type="NCBIfam" id="NF041492">
    <property type="entry name" value="MobF"/>
    <property type="match status" value="1"/>
</dbReference>
<accession>A0ABS0L9U0</accession>
<dbReference type="Pfam" id="PF08751">
    <property type="entry name" value="TrwC"/>
    <property type="match status" value="1"/>
</dbReference>
<gene>
    <name evidence="2" type="ORF">I4J41_02005</name>
</gene>
<dbReference type="SUPFAM" id="SSF52540">
    <property type="entry name" value="P-loop containing nucleoside triphosphate hydrolases"/>
    <property type="match status" value="2"/>
</dbReference>
<dbReference type="SUPFAM" id="SSF55464">
    <property type="entry name" value="Origin of replication-binding domain, RBD-like"/>
    <property type="match status" value="1"/>
</dbReference>
<dbReference type="PANTHER" id="PTHR43788">
    <property type="entry name" value="DNA2/NAM7 HELICASE FAMILY MEMBER"/>
    <property type="match status" value="1"/>
</dbReference>
<dbReference type="RefSeq" id="WP_088267336.1">
    <property type="nucleotide sequence ID" value="NZ_CBCSFR010000035.1"/>
</dbReference>
<dbReference type="Gene3D" id="3.40.50.300">
    <property type="entry name" value="P-loop containing nucleotide triphosphate hydrolases"/>
    <property type="match status" value="1"/>
</dbReference>
<dbReference type="EMBL" id="JADQUG010000004">
    <property type="protein sequence ID" value="MBG9353421.1"/>
    <property type="molecule type" value="Genomic_DNA"/>
</dbReference>
<dbReference type="Pfam" id="PF13604">
    <property type="entry name" value="AAA_30"/>
    <property type="match status" value="1"/>
</dbReference>
<sequence>MMSLRPVNAGCGYEYLMRSVVSNDADHSAPSLSKYYQAKGTPLGRWLGSGLAGFNSEKITTGAVIDGEQMAALYGEGLHPETNQMMWDGKTIAQCQIGRAFPTYTGGDKVLEAVRNAEAEFKQTTKKIPTSERRSEIALRVGRPLFVEENGTEPVNDREVLRWINAKKDSVKQPVAGFDFTFSPAKSISAVWALADEATAKRIEDLHHKAVAETLAWAEDNVVRTRVGRQGIKQVKTKGLIATEFTHFDTRNGDPDLHSHVLLANRVQVAEGDDKGKWLSLDSRTLHRHHQTLSWRYDNVLQDLLTREMGLEFHANERGDGKQPVWEVAGVDHRLLDLFASRRAGARPVFDRKVKEFIDATGSTPSKRKTHELWQEAILETRDAKKPAEALATLRQTWAAQVAEHSDGQRLVQSVQDALSPRRHVEHTRPFYDAEEHSAALKTAVLDTVANRRSTFRRSHIMTAVAGHLNAYRFTDGQRDTVHEQITREIINEFALPINTAEPLNVPDALRNEQGVAIDRHLDFDQYTTAEILSAEQKVIDAAGETVPVFVAHEDCDEAFDIHERTNGWSLNDGQQALARHLLTAGTVVASGVGPAGTGKTASMKLVVDTWKRTRGNVIALAPSAAAADVLGDDTGAQAHTIDSLTFTWMGKHPTKPGRDLSALDVEINEGDMILVDEAGMASTPNMAALVDIAHEAGAVVRFVGDHKQLSAVENGGLFGALVRSTPTAELTQVMRFGDDQHQAEASMRIRQGDITGLDLYQSRGWITSGQRADLLNNAAEAHLADRSAGRKSMIIAAKNSDVDALNAMIRAELVSNGEVDTTTEVTGVRGEAMGLGDTVIARKKHPVQPRSGRRWWCGRQRGYVHHHRHFR</sequence>
<comment type="caution">
    <text evidence="2">The sequence shown here is derived from an EMBL/GenBank/DDBJ whole genome shotgun (WGS) entry which is preliminary data.</text>
</comment>